<evidence type="ECO:0000313" key="2">
    <source>
        <dbReference type="EMBL" id="CAB1445105.1"/>
    </source>
</evidence>
<organism evidence="2 3">
    <name type="scientific">Pleuronectes platessa</name>
    <name type="common">European plaice</name>
    <dbReference type="NCBI Taxonomy" id="8262"/>
    <lineage>
        <taxon>Eukaryota</taxon>
        <taxon>Metazoa</taxon>
        <taxon>Chordata</taxon>
        <taxon>Craniata</taxon>
        <taxon>Vertebrata</taxon>
        <taxon>Euteleostomi</taxon>
        <taxon>Actinopterygii</taxon>
        <taxon>Neopterygii</taxon>
        <taxon>Teleostei</taxon>
        <taxon>Neoteleostei</taxon>
        <taxon>Acanthomorphata</taxon>
        <taxon>Carangaria</taxon>
        <taxon>Pleuronectiformes</taxon>
        <taxon>Pleuronectoidei</taxon>
        <taxon>Pleuronectidae</taxon>
        <taxon>Pleuronectes</taxon>
    </lineage>
</organism>
<protein>
    <submittedName>
        <fullName evidence="2">Uncharacterized protein</fullName>
    </submittedName>
</protein>
<accession>A0A9N7V932</accession>
<comment type="caution">
    <text evidence="2">The sequence shown here is derived from an EMBL/GenBank/DDBJ whole genome shotgun (WGS) entry which is preliminary data.</text>
</comment>
<feature type="compositionally biased region" description="Polar residues" evidence="1">
    <location>
        <begin position="72"/>
        <end position="88"/>
    </location>
</feature>
<gene>
    <name evidence="2" type="ORF">PLEPLA_LOCUS32836</name>
</gene>
<sequence length="155" mass="17151">MLSLRSLCVPMRETVFMGRVDHVLGRMQPLRKVGPPLSAALPNTSMQGLWESGVQQHKDQSYSGAPRLPSTAVASSLPESANINSVPQSSPPGHRPGPSSRDFLAFVITADPELWHRQRESTMSMRRFEENTSSLSFSLALQTSWPLLNNSECKF</sequence>
<feature type="region of interest" description="Disordered" evidence="1">
    <location>
        <begin position="51"/>
        <end position="101"/>
    </location>
</feature>
<dbReference type="EMBL" id="CADEAL010003557">
    <property type="protein sequence ID" value="CAB1445105.1"/>
    <property type="molecule type" value="Genomic_DNA"/>
</dbReference>
<dbReference type="Proteomes" id="UP001153269">
    <property type="component" value="Unassembled WGS sequence"/>
</dbReference>
<name>A0A9N7V932_PLEPL</name>
<proteinExistence type="predicted"/>
<evidence type="ECO:0000313" key="3">
    <source>
        <dbReference type="Proteomes" id="UP001153269"/>
    </source>
</evidence>
<keyword evidence="3" id="KW-1185">Reference proteome</keyword>
<reference evidence="2" key="1">
    <citation type="submission" date="2020-03" db="EMBL/GenBank/DDBJ databases">
        <authorList>
            <person name="Weist P."/>
        </authorList>
    </citation>
    <scope>NUCLEOTIDE SEQUENCE</scope>
</reference>
<dbReference type="AlphaFoldDB" id="A0A9N7V932"/>
<evidence type="ECO:0000256" key="1">
    <source>
        <dbReference type="SAM" id="MobiDB-lite"/>
    </source>
</evidence>